<comment type="function">
    <text evidence="8">Mediates influx of magnesium ions.</text>
</comment>
<dbReference type="SUPFAM" id="SSF143865">
    <property type="entry name" value="CorA soluble domain-like"/>
    <property type="match status" value="1"/>
</dbReference>
<sequence length="330" mass="37991">MAEAKSFLDEQSVTWINVHGLGDAETFHQLIELFGLHRLALEDVVNTHQRPKVEMYSEHLFIVLRMVSFAEHLENEQVSVFLGKNYVLTIHERDGDCFEPVRTRLRESRGQIRGLGPDYLAYALIDAIIDGYFPMVDHYGERMEQLDDDITAGHSMNTMDIIHNLRSDLMALRRAIRPLRDALNQIKPDDHSMFKKETHYHLRDCYDHTVQIIDLLDNYRELCANLRDYHMSIVSNRMNEVMKVLTITGTIFIPLTFIAGIYGMNFNTNLPGNMPELNWPYGYLFAWLLMLAIGLGLLVFVWRKGWLASTESGLSGSGLSGSEEHRNENT</sequence>
<dbReference type="SUPFAM" id="SSF144083">
    <property type="entry name" value="Magnesium transport protein CorA, transmembrane region"/>
    <property type="match status" value="1"/>
</dbReference>
<dbReference type="Gene3D" id="3.30.460.20">
    <property type="entry name" value="CorA soluble domain-like"/>
    <property type="match status" value="1"/>
</dbReference>
<dbReference type="EMBL" id="CP036526">
    <property type="protein sequence ID" value="QDT12720.1"/>
    <property type="molecule type" value="Genomic_DNA"/>
</dbReference>
<reference evidence="10 11" key="1">
    <citation type="submission" date="2019-02" db="EMBL/GenBank/DDBJ databases">
        <title>Deep-cultivation of Planctomycetes and their phenomic and genomic characterization uncovers novel biology.</title>
        <authorList>
            <person name="Wiegand S."/>
            <person name="Jogler M."/>
            <person name="Boedeker C."/>
            <person name="Pinto D."/>
            <person name="Vollmers J."/>
            <person name="Rivas-Marin E."/>
            <person name="Kohn T."/>
            <person name="Peeters S.H."/>
            <person name="Heuer A."/>
            <person name="Rast P."/>
            <person name="Oberbeckmann S."/>
            <person name="Bunk B."/>
            <person name="Jeske O."/>
            <person name="Meyerdierks A."/>
            <person name="Storesund J.E."/>
            <person name="Kallscheuer N."/>
            <person name="Luecker S."/>
            <person name="Lage O.M."/>
            <person name="Pohl T."/>
            <person name="Merkel B.J."/>
            <person name="Hornburger P."/>
            <person name="Mueller R.-W."/>
            <person name="Bruemmer F."/>
            <person name="Labrenz M."/>
            <person name="Spormann A.M."/>
            <person name="Op den Camp H."/>
            <person name="Overmann J."/>
            <person name="Amann R."/>
            <person name="Jetten M.S.M."/>
            <person name="Mascher T."/>
            <person name="Medema M.H."/>
            <person name="Devos D.P."/>
            <person name="Kaster A.-K."/>
            <person name="Ovreas L."/>
            <person name="Rohde M."/>
            <person name="Galperin M.Y."/>
            <person name="Jogler C."/>
        </authorList>
    </citation>
    <scope>NUCLEOTIDE SEQUENCE [LARGE SCALE GENOMIC DNA]</scope>
    <source>
        <strain evidence="10 11">K23_9</strain>
    </source>
</reference>
<dbReference type="GO" id="GO:0050897">
    <property type="term" value="F:cobalt ion binding"/>
    <property type="evidence" value="ECO:0007669"/>
    <property type="project" value="TreeGrafter"/>
</dbReference>
<evidence type="ECO:0000256" key="8">
    <source>
        <dbReference type="RuleBase" id="RU362010"/>
    </source>
</evidence>
<feature type="transmembrane region" description="Helical" evidence="8">
    <location>
        <begin position="284"/>
        <end position="302"/>
    </location>
</feature>
<dbReference type="InterPro" id="IPR045861">
    <property type="entry name" value="CorA_cytoplasmic_dom"/>
</dbReference>
<dbReference type="FunFam" id="1.20.58.340:FF:000012">
    <property type="entry name" value="Magnesium transport protein CorA"/>
    <property type="match status" value="1"/>
</dbReference>
<keyword evidence="3 8" id="KW-0813">Transport</keyword>
<keyword evidence="8" id="KW-0460">Magnesium</keyword>
<dbReference type="PANTHER" id="PTHR46494:SF1">
    <property type="entry name" value="CORA FAMILY METAL ION TRANSPORTER (EUROFUNG)"/>
    <property type="match status" value="1"/>
</dbReference>
<dbReference type="AlphaFoldDB" id="A0A517P019"/>
<accession>A0A517P019</accession>
<gene>
    <name evidence="10" type="primary">corA_2</name>
    <name evidence="8" type="synonym">corA</name>
    <name evidence="10" type="ORF">K239x_47320</name>
</gene>
<keyword evidence="4 8" id="KW-1003">Cell membrane</keyword>
<keyword evidence="11" id="KW-1185">Reference proteome</keyword>
<feature type="transmembrane region" description="Helical" evidence="8">
    <location>
        <begin position="244"/>
        <end position="264"/>
    </location>
</feature>
<dbReference type="Proteomes" id="UP000319817">
    <property type="component" value="Chromosome"/>
</dbReference>
<keyword evidence="8" id="KW-0406">Ion transport</keyword>
<dbReference type="GO" id="GO:0000287">
    <property type="term" value="F:magnesium ion binding"/>
    <property type="evidence" value="ECO:0007669"/>
    <property type="project" value="TreeGrafter"/>
</dbReference>
<organism evidence="10 11">
    <name type="scientific">Stieleria marina</name>
    <dbReference type="NCBI Taxonomy" id="1930275"/>
    <lineage>
        <taxon>Bacteria</taxon>
        <taxon>Pseudomonadati</taxon>
        <taxon>Planctomycetota</taxon>
        <taxon>Planctomycetia</taxon>
        <taxon>Pirellulales</taxon>
        <taxon>Pirellulaceae</taxon>
        <taxon>Stieleria</taxon>
    </lineage>
</organism>
<keyword evidence="6 8" id="KW-1133">Transmembrane helix</keyword>
<evidence type="ECO:0000256" key="2">
    <source>
        <dbReference type="ARBA" id="ARBA00009765"/>
    </source>
</evidence>
<comment type="subcellular location">
    <subcellularLocation>
        <location evidence="1">Cell membrane</location>
        <topology evidence="1">Multi-pass membrane protein</topology>
    </subcellularLocation>
    <subcellularLocation>
        <location evidence="8">Membrane</location>
        <topology evidence="8">Multi-pass membrane protein</topology>
    </subcellularLocation>
</comment>
<dbReference type="GO" id="GO:0015087">
    <property type="term" value="F:cobalt ion transmembrane transporter activity"/>
    <property type="evidence" value="ECO:0007669"/>
    <property type="project" value="UniProtKB-UniRule"/>
</dbReference>
<evidence type="ECO:0000256" key="4">
    <source>
        <dbReference type="ARBA" id="ARBA00022475"/>
    </source>
</evidence>
<dbReference type="InterPro" id="IPR002523">
    <property type="entry name" value="MgTranspt_CorA/ZnTranspt_ZntB"/>
</dbReference>
<evidence type="ECO:0000256" key="5">
    <source>
        <dbReference type="ARBA" id="ARBA00022692"/>
    </source>
</evidence>
<dbReference type="PANTHER" id="PTHR46494">
    <property type="entry name" value="CORA FAMILY METAL ION TRANSPORTER (EUROFUNG)"/>
    <property type="match status" value="1"/>
</dbReference>
<keyword evidence="5 8" id="KW-0812">Transmembrane</keyword>
<evidence type="ECO:0000313" key="10">
    <source>
        <dbReference type="EMBL" id="QDT12720.1"/>
    </source>
</evidence>
<feature type="region of interest" description="Disordered" evidence="9">
    <location>
        <begin position="311"/>
        <end position="330"/>
    </location>
</feature>
<name>A0A517P019_9BACT</name>
<dbReference type="InterPro" id="IPR004488">
    <property type="entry name" value="Mg/Co-transport_prot_CorA"/>
</dbReference>
<comment type="similarity">
    <text evidence="2 8">Belongs to the CorA metal ion transporter (MIT) (TC 1.A.35) family.</text>
</comment>
<dbReference type="GO" id="GO:0005886">
    <property type="term" value="C:plasma membrane"/>
    <property type="evidence" value="ECO:0007669"/>
    <property type="project" value="UniProtKB-SubCell"/>
</dbReference>
<protein>
    <recommendedName>
        <fullName evidence="8">Magnesium transport protein CorA</fullName>
    </recommendedName>
</protein>
<evidence type="ECO:0000256" key="6">
    <source>
        <dbReference type="ARBA" id="ARBA00022989"/>
    </source>
</evidence>
<dbReference type="Gene3D" id="1.20.58.340">
    <property type="entry name" value="Magnesium transport protein CorA, transmembrane region"/>
    <property type="match status" value="2"/>
</dbReference>
<dbReference type="CDD" id="cd12828">
    <property type="entry name" value="TmCorA-like_1"/>
    <property type="match status" value="1"/>
</dbReference>
<dbReference type="NCBIfam" id="TIGR00383">
    <property type="entry name" value="corA"/>
    <property type="match status" value="1"/>
</dbReference>
<evidence type="ECO:0000256" key="7">
    <source>
        <dbReference type="ARBA" id="ARBA00023136"/>
    </source>
</evidence>
<dbReference type="Pfam" id="PF01544">
    <property type="entry name" value="CorA"/>
    <property type="match status" value="1"/>
</dbReference>
<keyword evidence="7 8" id="KW-0472">Membrane</keyword>
<evidence type="ECO:0000256" key="1">
    <source>
        <dbReference type="ARBA" id="ARBA00004651"/>
    </source>
</evidence>
<dbReference type="InterPro" id="IPR045863">
    <property type="entry name" value="CorA_TM1_TM2"/>
</dbReference>
<evidence type="ECO:0000256" key="9">
    <source>
        <dbReference type="SAM" id="MobiDB-lite"/>
    </source>
</evidence>
<dbReference type="GO" id="GO:0015095">
    <property type="term" value="F:magnesium ion transmembrane transporter activity"/>
    <property type="evidence" value="ECO:0007669"/>
    <property type="project" value="UniProtKB-UniRule"/>
</dbReference>
<proteinExistence type="inferred from homology"/>
<evidence type="ECO:0000313" key="11">
    <source>
        <dbReference type="Proteomes" id="UP000319817"/>
    </source>
</evidence>
<evidence type="ECO:0000256" key="3">
    <source>
        <dbReference type="ARBA" id="ARBA00022448"/>
    </source>
</evidence>